<dbReference type="RefSeq" id="WP_152785546.1">
    <property type="nucleotide sequence ID" value="NZ_BAABEQ010000001.1"/>
</dbReference>
<dbReference type="Pfam" id="PF19953">
    <property type="entry name" value="EACC1"/>
    <property type="match status" value="1"/>
</dbReference>
<dbReference type="GO" id="GO:0006508">
    <property type="term" value="P:proteolysis"/>
    <property type="evidence" value="ECO:0007669"/>
    <property type="project" value="UniProtKB-KW"/>
</dbReference>
<sequence>MDSQDQGQRGPGQQVVELRTDDADDLDALYRELRGMRGLTLEAVPAPIAAGDQGSGMDLLIVALSSGAVTSFIDLLRSIVESRGQKTTLKVQRGSDSIEISADSLEETLPLLRELLRGP</sequence>
<dbReference type="AlphaFoldDB" id="A0A5N8W2R7"/>
<evidence type="ECO:0000313" key="1">
    <source>
        <dbReference type="EMBL" id="MPY41793.1"/>
    </source>
</evidence>
<comment type="caution">
    <text evidence="1">The sequence shown here is derived from an EMBL/GenBank/DDBJ whole genome shotgun (WGS) entry which is preliminary data.</text>
</comment>
<evidence type="ECO:0000313" key="2">
    <source>
        <dbReference type="Proteomes" id="UP000326979"/>
    </source>
</evidence>
<organism evidence="1 2">
    <name type="scientific">Streptomyces phyllanthi</name>
    <dbReference type="NCBI Taxonomy" id="1803180"/>
    <lineage>
        <taxon>Bacteria</taxon>
        <taxon>Bacillati</taxon>
        <taxon>Actinomycetota</taxon>
        <taxon>Actinomycetes</taxon>
        <taxon>Kitasatosporales</taxon>
        <taxon>Streptomycetaceae</taxon>
        <taxon>Streptomyces</taxon>
    </lineage>
</organism>
<keyword evidence="1" id="KW-0645">Protease</keyword>
<gene>
    <name evidence="1" type="ORF">FNH04_18335</name>
</gene>
<keyword evidence="1" id="KW-0378">Hydrolase</keyword>
<protein>
    <submittedName>
        <fullName evidence="1">Serine protease</fullName>
    </submittedName>
</protein>
<reference evidence="1 2" key="1">
    <citation type="submission" date="2019-07" db="EMBL/GenBank/DDBJ databases">
        <title>New species of Amycolatopsis and Streptomyces.</title>
        <authorList>
            <person name="Duangmal K."/>
            <person name="Teo W.F.A."/>
            <person name="Lipun K."/>
        </authorList>
    </citation>
    <scope>NUCLEOTIDE SEQUENCE [LARGE SCALE GENOMIC DNA]</scope>
    <source>
        <strain evidence="1 2">TISTR 2346</strain>
    </source>
</reference>
<accession>A0A5N8W2R7</accession>
<keyword evidence="2" id="KW-1185">Reference proteome</keyword>
<dbReference type="Proteomes" id="UP000326979">
    <property type="component" value="Unassembled WGS sequence"/>
</dbReference>
<dbReference type="EMBL" id="VJZE01000115">
    <property type="protein sequence ID" value="MPY41793.1"/>
    <property type="molecule type" value="Genomic_DNA"/>
</dbReference>
<name>A0A5N8W2R7_9ACTN</name>
<dbReference type="GO" id="GO:0008233">
    <property type="term" value="F:peptidase activity"/>
    <property type="evidence" value="ECO:0007669"/>
    <property type="project" value="UniProtKB-KW"/>
</dbReference>
<dbReference type="InterPro" id="IPR045428">
    <property type="entry name" value="EACC1"/>
</dbReference>
<proteinExistence type="predicted"/>